<dbReference type="EMBL" id="SRLO01001564">
    <property type="protein sequence ID" value="TNN36840.1"/>
    <property type="molecule type" value="Genomic_DNA"/>
</dbReference>
<dbReference type="AlphaFoldDB" id="A0A4Z2F7G8"/>
<protein>
    <submittedName>
        <fullName evidence="2">Uncharacterized protein</fullName>
    </submittedName>
</protein>
<feature type="compositionally biased region" description="Basic and acidic residues" evidence="1">
    <location>
        <begin position="1"/>
        <end position="12"/>
    </location>
</feature>
<dbReference type="Proteomes" id="UP000314294">
    <property type="component" value="Unassembled WGS sequence"/>
</dbReference>
<feature type="compositionally biased region" description="Low complexity" evidence="1">
    <location>
        <begin position="49"/>
        <end position="72"/>
    </location>
</feature>
<proteinExistence type="predicted"/>
<keyword evidence="3" id="KW-1185">Reference proteome</keyword>
<comment type="caution">
    <text evidence="2">The sequence shown here is derived from an EMBL/GenBank/DDBJ whole genome shotgun (WGS) entry which is preliminary data.</text>
</comment>
<name>A0A4Z2F7G8_9TELE</name>
<evidence type="ECO:0000313" key="3">
    <source>
        <dbReference type="Proteomes" id="UP000314294"/>
    </source>
</evidence>
<evidence type="ECO:0000256" key="1">
    <source>
        <dbReference type="SAM" id="MobiDB-lite"/>
    </source>
</evidence>
<reference evidence="2 3" key="1">
    <citation type="submission" date="2019-03" db="EMBL/GenBank/DDBJ databases">
        <title>First draft genome of Liparis tanakae, snailfish: a comprehensive survey of snailfish specific genes.</title>
        <authorList>
            <person name="Kim W."/>
            <person name="Song I."/>
            <person name="Jeong J.-H."/>
            <person name="Kim D."/>
            <person name="Kim S."/>
            <person name="Ryu S."/>
            <person name="Song J.Y."/>
            <person name="Lee S.K."/>
        </authorList>
    </citation>
    <scope>NUCLEOTIDE SEQUENCE [LARGE SCALE GENOMIC DNA]</scope>
    <source>
        <tissue evidence="2">Muscle</tissue>
    </source>
</reference>
<organism evidence="2 3">
    <name type="scientific">Liparis tanakae</name>
    <name type="common">Tanaka's snailfish</name>
    <dbReference type="NCBI Taxonomy" id="230148"/>
    <lineage>
        <taxon>Eukaryota</taxon>
        <taxon>Metazoa</taxon>
        <taxon>Chordata</taxon>
        <taxon>Craniata</taxon>
        <taxon>Vertebrata</taxon>
        <taxon>Euteleostomi</taxon>
        <taxon>Actinopterygii</taxon>
        <taxon>Neopterygii</taxon>
        <taxon>Teleostei</taxon>
        <taxon>Neoteleostei</taxon>
        <taxon>Acanthomorphata</taxon>
        <taxon>Eupercaria</taxon>
        <taxon>Perciformes</taxon>
        <taxon>Cottioidei</taxon>
        <taxon>Cottales</taxon>
        <taxon>Liparidae</taxon>
        <taxon>Liparis</taxon>
    </lineage>
</organism>
<feature type="region of interest" description="Disordered" evidence="1">
    <location>
        <begin position="1"/>
        <end position="20"/>
    </location>
</feature>
<evidence type="ECO:0000313" key="2">
    <source>
        <dbReference type="EMBL" id="TNN36840.1"/>
    </source>
</evidence>
<sequence length="119" mass="12502">MEVETNERHVDLDSSPTFQKGSLGFTNMNLGSRSSATLKTRGCVHTLCSSSSCSSSSFSSSSSSSSASPFSSNDGGALCCACSESVRVRPSWARPRNFSLALKKSMLSPDEPSASPRHG</sequence>
<accession>A0A4Z2F7G8</accession>
<feature type="region of interest" description="Disordered" evidence="1">
    <location>
        <begin position="49"/>
        <end position="76"/>
    </location>
</feature>
<gene>
    <name evidence="2" type="ORF">EYF80_052992</name>
</gene>